<sequence>MVRKIYIVTSGAYSDYGIDAVFSRRELAEEFSGLKEDSVVEEWDIDHPKKGWSLTVVRMGKRGGVKDIWHEVLSRFYLPGFQTFDVNSNLVWAVGTQDEKRAVKVVNEKRAQILAQGFWRDGIKVGQLFGGANAE</sequence>
<comment type="caution">
    <text evidence="1">The sequence shown here is derived from an EMBL/GenBank/DDBJ whole genome shotgun (WGS) entry which is preliminary data.</text>
</comment>
<protein>
    <submittedName>
        <fullName evidence="1">Uncharacterized protein</fullName>
    </submittedName>
</protein>
<dbReference type="EMBL" id="LAZR01062304">
    <property type="protein sequence ID" value="KKK61798.1"/>
    <property type="molecule type" value="Genomic_DNA"/>
</dbReference>
<name>A0A0F8WYP8_9ZZZZ</name>
<evidence type="ECO:0000313" key="1">
    <source>
        <dbReference type="EMBL" id="KKK61798.1"/>
    </source>
</evidence>
<reference evidence="1" key="1">
    <citation type="journal article" date="2015" name="Nature">
        <title>Complex archaea that bridge the gap between prokaryotes and eukaryotes.</title>
        <authorList>
            <person name="Spang A."/>
            <person name="Saw J.H."/>
            <person name="Jorgensen S.L."/>
            <person name="Zaremba-Niedzwiedzka K."/>
            <person name="Martijn J."/>
            <person name="Lind A.E."/>
            <person name="van Eijk R."/>
            <person name="Schleper C."/>
            <person name="Guy L."/>
            <person name="Ettema T.J."/>
        </authorList>
    </citation>
    <scope>NUCLEOTIDE SEQUENCE</scope>
</reference>
<accession>A0A0F8WYP8</accession>
<organism evidence="1">
    <name type="scientific">marine sediment metagenome</name>
    <dbReference type="NCBI Taxonomy" id="412755"/>
    <lineage>
        <taxon>unclassified sequences</taxon>
        <taxon>metagenomes</taxon>
        <taxon>ecological metagenomes</taxon>
    </lineage>
</organism>
<gene>
    <name evidence="1" type="ORF">LCGC14_3010720</name>
</gene>
<dbReference type="AlphaFoldDB" id="A0A0F8WYP8"/>
<proteinExistence type="predicted"/>